<dbReference type="Pfam" id="PF15365">
    <property type="entry name" value="PNRC"/>
    <property type="match status" value="1"/>
</dbReference>
<accession>A0AAD8NWF5</accession>
<name>A0AAD8NWF5_TARER</name>
<dbReference type="Proteomes" id="UP001229421">
    <property type="component" value="Unassembled WGS sequence"/>
</dbReference>
<keyword evidence="3" id="KW-1185">Reference proteome</keyword>
<protein>
    <submittedName>
        <fullName evidence="2">Uncharacterized protein</fullName>
    </submittedName>
</protein>
<proteinExistence type="predicted"/>
<dbReference type="InterPro" id="IPR028322">
    <property type="entry name" value="PNRC-like_rgn"/>
</dbReference>
<sequence>MGVVALLHPSQDYPNDNFIHTSNPNFTTSQPRKRTNKSKMLTHPPLTKTLVMEHVKILKRGEPLDQSSLKIHKTTLKNDANVTGDQKVKSLSKKKKKEKTKSKRVEPFAESSSVLKIQKTTLKNDTTETKDVPFCKEKTNLNTKAHNLKPEDFDLCSTNRLGPDPELMSNNMADFFFAGSVFVDSPPPSSVPLPGFFTKNCAKEDPTTDLRRMLGLS</sequence>
<dbReference type="EMBL" id="JAUHHV010000005">
    <property type="protein sequence ID" value="KAK1423572.1"/>
    <property type="molecule type" value="Genomic_DNA"/>
</dbReference>
<gene>
    <name evidence="2" type="ORF">QVD17_18876</name>
</gene>
<dbReference type="PANTHER" id="PTHR33670:SF17">
    <property type="entry name" value="ANTHER-SPECIFIC PROLINE-RICH PROTEIN APG"/>
    <property type="match status" value="1"/>
</dbReference>
<evidence type="ECO:0000313" key="3">
    <source>
        <dbReference type="Proteomes" id="UP001229421"/>
    </source>
</evidence>
<comment type="caution">
    <text evidence="2">The sequence shown here is derived from an EMBL/GenBank/DDBJ whole genome shotgun (WGS) entry which is preliminary data.</text>
</comment>
<dbReference type="GO" id="GO:0016071">
    <property type="term" value="P:mRNA metabolic process"/>
    <property type="evidence" value="ECO:0007669"/>
    <property type="project" value="UniProtKB-ARBA"/>
</dbReference>
<feature type="compositionally biased region" description="Basic residues" evidence="1">
    <location>
        <begin position="90"/>
        <end position="102"/>
    </location>
</feature>
<feature type="region of interest" description="Disordered" evidence="1">
    <location>
        <begin position="15"/>
        <end position="40"/>
    </location>
</feature>
<evidence type="ECO:0000313" key="2">
    <source>
        <dbReference type="EMBL" id="KAK1423572.1"/>
    </source>
</evidence>
<feature type="region of interest" description="Disordered" evidence="1">
    <location>
        <begin position="80"/>
        <end position="107"/>
    </location>
</feature>
<evidence type="ECO:0000256" key="1">
    <source>
        <dbReference type="SAM" id="MobiDB-lite"/>
    </source>
</evidence>
<feature type="compositionally biased region" description="Polar residues" evidence="1">
    <location>
        <begin position="15"/>
        <end position="30"/>
    </location>
</feature>
<dbReference type="PANTHER" id="PTHR33670">
    <property type="entry name" value="SPLICING FACTOR, PROLINE- AND GLUTAMINE-RICH-LIKE"/>
    <property type="match status" value="1"/>
</dbReference>
<reference evidence="2" key="1">
    <citation type="journal article" date="2023" name="bioRxiv">
        <title>Improved chromosome-level genome assembly for marigold (Tagetes erecta).</title>
        <authorList>
            <person name="Jiang F."/>
            <person name="Yuan L."/>
            <person name="Wang S."/>
            <person name="Wang H."/>
            <person name="Xu D."/>
            <person name="Wang A."/>
            <person name="Fan W."/>
        </authorList>
    </citation>
    <scope>NUCLEOTIDE SEQUENCE</scope>
    <source>
        <strain evidence="2">WSJ</strain>
        <tissue evidence="2">Leaf</tissue>
    </source>
</reference>
<organism evidence="2 3">
    <name type="scientific">Tagetes erecta</name>
    <name type="common">African marigold</name>
    <dbReference type="NCBI Taxonomy" id="13708"/>
    <lineage>
        <taxon>Eukaryota</taxon>
        <taxon>Viridiplantae</taxon>
        <taxon>Streptophyta</taxon>
        <taxon>Embryophyta</taxon>
        <taxon>Tracheophyta</taxon>
        <taxon>Spermatophyta</taxon>
        <taxon>Magnoliopsida</taxon>
        <taxon>eudicotyledons</taxon>
        <taxon>Gunneridae</taxon>
        <taxon>Pentapetalae</taxon>
        <taxon>asterids</taxon>
        <taxon>campanulids</taxon>
        <taxon>Asterales</taxon>
        <taxon>Asteraceae</taxon>
        <taxon>Asteroideae</taxon>
        <taxon>Heliantheae alliance</taxon>
        <taxon>Tageteae</taxon>
        <taxon>Tagetes</taxon>
    </lineage>
</organism>
<dbReference type="AlphaFoldDB" id="A0AAD8NWF5"/>